<dbReference type="Pfam" id="PF00082">
    <property type="entry name" value="Peptidase_S8"/>
    <property type="match status" value="1"/>
</dbReference>
<dbReference type="EMBL" id="ONZQ02000006">
    <property type="protein sequence ID" value="SPO02208.1"/>
    <property type="molecule type" value="Genomic_DNA"/>
</dbReference>
<dbReference type="PRINTS" id="PR00723">
    <property type="entry name" value="SUBTILISIN"/>
</dbReference>
<evidence type="ECO:0000256" key="1">
    <source>
        <dbReference type="ARBA" id="ARBA00011073"/>
    </source>
</evidence>
<name>A0AAE8MYA8_9PEZI</name>
<dbReference type="GO" id="GO:0004252">
    <property type="term" value="F:serine-type endopeptidase activity"/>
    <property type="evidence" value="ECO:0007669"/>
    <property type="project" value="InterPro"/>
</dbReference>
<reference evidence="7" key="1">
    <citation type="submission" date="2018-03" db="EMBL/GenBank/DDBJ databases">
        <authorList>
            <person name="Guldener U."/>
        </authorList>
    </citation>
    <scope>NUCLEOTIDE SEQUENCE</scope>
</reference>
<dbReference type="PANTHER" id="PTHR43806:SF58">
    <property type="entry name" value="ALKALINE PROTEASE 1-RELATED"/>
    <property type="match status" value="1"/>
</dbReference>
<feature type="region of interest" description="Disordered" evidence="5">
    <location>
        <begin position="26"/>
        <end position="61"/>
    </location>
</feature>
<evidence type="ECO:0000256" key="3">
    <source>
        <dbReference type="ARBA" id="ARBA00022801"/>
    </source>
</evidence>
<evidence type="ECO:0000313" key="7">
    <source>
        <dbReference type="EMBL" id="SPO02208.1"/>
    </source>
</evidence>
<evidence type="ECO:0000259" key="6">
    <source>
        <dbReference type="Pfam" id="PF00082"/>
    </source>
</evidence>
<protein>
    <recommendedName>
        <fullName evidence="6">Peptidase S8/S53 domain-containing protein</fullName>
    </recommendedName>
</protein>
<dbReference type="GO" id="GO:0006508">
    <property type="term" value="P:proteolysis"/>
    <property type="evidence" value="ECO:0007669"/>
    <property type="project" value="UniProtKB-KW"/>
</dbReference>
<organism evidence="7 8">
    <name type="scientific">Cephalotrichum gorgonifer</name>
    <dbReference type="NCBI Taxonomy" id="2041049"/>
    <lineage>
        <taxon>Eukaryota</taxon>
        <taxon>Fungi</taxon>
        <taxon>Dikarya</taxon>
        <taxon>Ascomycota</taxon>
        <taxon>Pezizomycotina</taxon>
        <taxon>Sordariomycetes</taxon>
        <taxon>Hypocreomycetidae</taxon>
        <taxon>Microascales</taxon>
        <taxon>Microascaceae</taxon>
        <taxon>Cephalotrichum</taxon>
    </lineage>
</organism>
<comment type="similarity">
    <text evidence="1">Belongs to the peptidase S8 family.</text>
</comment>
<feature type="domain" description="Peptidase S8/S53" evidence="6">
    <location>
        <begin position="637"/>
        <end position="882"/>
    </location>
</feature>
<sequence length="953" mass="105831">MAEANTSAKRHGASAPDRFEEALKGLVNNPNAEEADKKSWRKTLGQGNYHKTNRRKKESAGALHSSLAREFYETGAKGESIMQCLLEKGLLEHLLAHGHGGETILHVLLDLSTYESSQDGQAFDLDKIKPFISFLLQLDPSLPAAQDGSEGRKTPLLAVLSAQSGEEEKRTSVIDRGFKERIIRFLCDKADEKGNPDGLGSRAAIESLAMKSSQNPARHAVHIAARDGILFSEEVVNALNDDIRVPDEKKKSEEAKSCLTVQDGDGWTCLHHALTFPVTPAKAWWAEKLAGLQPSLLTVAATVTLEGKEDETPKSMTPLQYLAAQMDKDHKGSEATQSPDRDLKVLINLRDSLLRRCMIEFDIDRCGEIMYTGDNKKQIFYTLDDEKVSWKFLEEENSHYKLGTSLKTVFISGTTSIEWGDESQEIREEVDKWGCVGSSDFYIFFKWLKQERKVNRVIEVIVEDLEPTGRRPHSDKAIKECLSGLKVETWEWRRMDIPADVIFNTCGEHISTLYLYCSGLKAVLQSWADSNGLVRLKHLKYVHVNVYQGLESAKTIEKYIHEFKEELNAMYERSWQRRLKIDHATAPNRSSHWAGGDPGAPDVKSESEPGYKEQEWLKCMDDFAEFMDLLDNERGEPVKVALIDDGVKTSYEGLSNNVKSGWSHSVAGLGRTGGGTQRVPLRGYNSSHTGHGTVMAYYIRRVCPKVQLYVAKLQPAENTDSDGNQPTFSVTSATDAINWAVEKGVHVICMSWAIDKASGPDGDALRNAIHKAASKSILICAHPDKGQGQTNDTFPYSADTRRILCIGAANQDGMRWDKIDANDTSCNYFFPGVELGIQVRRKGRKEGKNLGNPGNPPQEWKKHSGSSLACALATGLAAMILRCALISGMGPADPKWMWLRSSGGMDKAFKAIVGDQPGSKWPAVQNVFGRAGKAHNRKDELIRVVDMLLQGYT</sequence>
<evidence type="ECO:0000313" key="8">
    <source>
        <dbReference type="Proteomes" id="UP001187682"/>
    </source>
</evidence>
<comment type="caution">
    <text evidence="7">The sequence shown here is derived from an EMBL/GenBank/DDBJ whole genome shotgun (WGS) entry which is preliminary data.</text>
</comment>
<dbReference type="SUPFAM" id="SSF52743">
    <property type="entry name" value="Subtilisin-like"/>
    <property type="match status" value="1"/>
</dbReference>
<keyword evidence="3" id="KW-0378">Hydrolase</keyword>
<evidence type="ECO:0000256" key="4">
    <source>
        <dbReference type="ARBA" id="ARBA00022825"/>
    </source>
</evidence>
<dbReference type="InterPro" id="IPR015500">
    <property type="entry name" value="Peptidase_S8_subtilisin-rel"/>
</dbReference>
<keyword evidence="4" id="KW-0720">Serine protease</keyword>
<feature type="region of interest" description="Disordered" evidence="5">
    <location>
        <begin position="586"/>
        <end position="608"/>
    </location>
</feature>
<evidence type="ECO:0000256" key="2">
    <source>
        <dbReference type="ARBA" id="ARBA00022670"/>
    </source>
</evidence>
<evidence type="ECO:0000256" key="5">
    <source>
        <dbReference type="SAM" id="MobiDB-lite"/>
    </source>
</evidence>
<accession>A0AAE8MYA8</accession>
<proteinExistence type="inferred from homology"/>
<dbReference type="InterPro" id="IPR050131">
    <property type="entry name" value="Peptidase_S8_subtilisin-like"/>
</dbReference>
<dbReference type="Proteomes" id="UP001187682">
    <property type="component" value="Unassembled WGS sequence"/>
</dbReference>
<dbReference type="InterPro" id="IPR036852">
    <property type="entry name" value="Peptidase_S8/S53_dom_sf"/>
</dbReference>
<keyword evidence="8" id="KW-1185">Reference proteome</keyword>
<dbReference type="InterPro" id="IPR000209">
    <property type="entry name" value="Peptidase_S8/S53_dom"/>
</dbReference>
<dbReference type="AlphaFoldDB" id="A0AAE8MYA8"/>
<keyword evidence="2" id="KW-0645">Protease</keyword>
<dbReference type="Gene3D" id="3.40.50.200">
    <property type="entry name" value="Peptidase S8/S53 domain"/>
    <property type="match status" value="1"/>
</dbReference>
<gene>
    <name evidence="7" type="ORF">DNG_04881</name>
</gene>
<dbReference type="PANTHER" id="PTHR43806">
    <property type="entry name" value="PEPTIDASE S8"/>
    <property type="match status" value="1"/>
</dbReference>